<protein>
    <recommendedName>
        <fullName evidence="1">diguanylate cyclase</fullName>
        <ecNumber evidence="1">2.7.7.65</ecNumber>
    </recommendedName>
</protein>
<dbReference type="InterPro" id="IPR043128">
    <property type="entry name" value="Rev_trsase/Diguanyl_cyclase"/>
</dbReference>
<dbReference type="InterPro" id="IPR013655">
    <property type="entry name" value="PAS_fold_3"/>
</dbReference>
<dbReference type="SUPFAM" id="SSF55073">
    <property type="entry name" value="Nucleotide cyclase"/>
    <property type="match status" value="1"/>
</dbReference>
<dbReference type="InterPro" id="IPR000160">
    <property type="entry name" value="GGDEF_dom"/>
</dbReference>
<dbReference type="SMART" id="SM00065">
    <property type="entry name" value="GAF"/>
    <property type="match status" value="1"/>
</dbReference>
<dbReference type="Gene3D" id="3.30.450.20">
    <property type="entry name" value="PAS domain"/>
    <property type="match status" value="1"/>
</dbReference>
<dbReference type="PROSITE" id="PS50113">
    <property type="entry name" value="PAC"/>
    <property type="match status" value="1"/>
</dbReference>
<organism evidence="5 6">
    <name type="scientific">Salinispira pacifica</name>
    <dbReference type="NCBI Taxonomy" id="1307761"/>
    <lineage>
        <taxon>Bacteria</taxon>
        <taxon>Pseudomonadati</taxon>
        <taxon>Spirochaetota</taxon>
        <taxon>Spirochaetia</taxon>
        <taxon>Spirochaetales</taxon>
        <taxon>Spirochaetaceae</taxon>
        <taxon>Salinispira</taxon>
    </lineage>
</organism>
<dbReference type="AlphaFoldDB" id="V5WJY3"/>
<dbReference type="FunFam" id="3.30.70.270:FF:000001">
    <property type="entry name" value="Diguanylate cyclase domain protein"/>
    <property type="match status" value="1"/>
</dbReference>
<dbReference type="InterPro" id="IPR000700">
    <property type="entry name" value="PAS-assoc_C"/>
</dbReference>
<keyword evidence="6" id="KW-1185">Reference proteome</keyword>
<evidence type="ECO:0000256" key="1">
    <source>
        <dbReference type="ARBA" id="ARBA00012528"/>
    </source>
</evidence>
<dbReference type="InterPro" id="IPR050469">
    <property type="entry name" value="Diguanylate_Cyclase"/>
</dbReference>
<dbReference type="EMBL" id="CP006939">
    <property type="protein sequence ID" value="AHC16043.1"/>
    <property type="molecule type" value="Genomic_DNA"/>
</dbReference>
<feature type="domain" description="GGDEF" evidence="4">
    <location>
        <begin position="336"/>
        <end position="464"/>
    </location>
</feature>
<evidence type="ECO:0000256" key="2">
    <source>
        <dbReference type="ARBA" id="ARBA00034247"/>
    </source>
</evidence>
<evidence type="ECO:0000313" key="5">
    <source>
        <dbReference type="EMBL" id="AHC16043.1"/>
    </source>
</evidence>
<dbReference type="SMART" id="SM00086">
    <property type="entry name" value="PAC"/>
    <property type="match status" value="1"/>
</dbReference>
<dbReference type="NCBIfam" id="TIGR00254">
    <property type="entry name" value="GGDEF"/>
    <property type="match status" value="1"/>
</dbReference>
<dbReference type="EC" id="2.7.7.65" evidence="1"/>
<proteinExistence type="predicted"/>
<dbReference type="GO" id="GO:0052621">
    <property type="term" value="F:diguanylate cyclase activity"/>
    <property type="evidence" value="ECO:0007669"/>
    <property type="project" value="UniProtKB-EC"/>
</dbReference>
<reference evidence="5 6" key="1">
    <citation type="journal article" date="2015" name="Stand. Genomic Sci.">
        <title>Complete genome sequence and description of Salinispira pacifica gen. nov., sp. nov., a novel spirochaete isolated form a hypersaline microbial mat.</title>
        <authorList>
            <person name="Ben Hania W."/>
            <person name="Joseph M."/>
            <person name="Schumann P."/>
            <person name="Bunk B."/>
            <person name="Fiebig A."/>
            <person name="Sproer C."/>
            <person name="Klenk H.P."/>
            <person name="Fardeau M.L."/>
            <person name="Spring S."/>
        </authorList>
    </citation>
    <scope>NUCLEOTIDE SEQUENCE [LARGE SCALE GENOMIC DNA]</scope>
    <source>
        <strain evidence="5 6">L21-RPul-D2</strain>
    </source>
</reference>
<dbReference type="PANTHER" id="PTHR45138">
    <property type="entry name" value="REGULATORY COMPONENTS OF SENSORY TRANSDUCTION SYSTEM"/>
    <property type="match status" value="1"/>
</dbReference>
<dbReference type="Pfam" id="PF01590">
    <property type="entry name" value="GAF"/>
    <property type="match status" value="1"/>
</dbReference>
<accession>V5WJY3</accession>
<dbReference type="STRING" id="1307761.L21SP2_2691"/>
<dbReference type="SUPFAM" id="SSF55785">
    <property type="entry name" value="PYP-like sensor domain (PAS domain)"/>
    <property type="match status" value="1"/>
</dbReference>
<dbReference type="PANTHER" id="PTHR45138:SF9">
    <property type="entry name" value="DIGUANYLATE CYCLASE DGCM-RELATED"/>
    <property type="match status" value="1"/>
</dbReference>
<feature type="domain" description="PAC" evidence="3">
    <location>
        <begin position="83"/>
        <end position="136"/>
    </location>
</feature>
<dbReference type="OrthoDB" id="9779586at2"/>
<dbReference type="InterPro" id="IPR035965">
    <property type="entry name" value="PAS-like_dom_sf"/>
</dbReference>
<dbReference type="RefSeq" id="WP_024268941.1">
    <property type="nucleotide sequence ID" value="NC_023035.1"/>
</dbReference>
<evidence type="ECO:0000259" key="3">
    <source>
        <dbReference type="PROSITE" id="PS50113"/>
    </source>
</evidence>
<dbReference type="InterPro" id="IPR003018">
    <property type="entry name" value="GAF"/>
</dbReference>
<dbReference type="CDD" id="cd00130">
    <property type="entry name" value="PAS"/>
    <property type="match status" value="1"/>
</dbReference>
<dbReference type="KEGG" id="slr:L21SP2_2691"/>
<dbReference type="HOGENOM" id="CLU_000445_11_24_12"/>
<dbReference type="eggNOG" id="COG3706">
    <property type="taxonomic scope" value="Bacteria"/>
</dbReference>
<sequence>MDCADKYDFSFDIHCLIDKMRDVGLFIHDQRAGRVYPNRMWESWGYTDEDMKDFGFIDLVHPEDLKVVQLQLDHLHVDDSAFKSVLFRIRTKSGEWRWIHSTSLIVQRDDQGAVASYVGFDYDLTDEIHARMQAEKSARELRTIHSVGQIISSRLDLNRTIEAILEQAAQVFDFNSASVQILVEEELIILGGMGFQRGEDSIRGIRFPIPGNNPNTRVIQTRSSVVINEKLADSYPRFREIANRDTRHWLGVPLIFADEVLGMITFDRCDEGPFTSDDRRLAELYATQVSIALNNSQQYEELKQRSITDSLTHAFTRRWMQELLSEQLPLSRRHGYPLSVVMFDIDDFKNVNDQNGHLFGDEVLKQVVFSVRDVLRQGDSLCRYGGEEFLAILPHSSESEAADVGERMRKAVEKNPEAGVTVSLGCAELEHSDGTDSSSLIFRADQALLASKAMGKNRVCRFTLLPLEKE</sequence>
<dbReference type="InterPro" id="IPR001610">
    <property type="entry name" value="PAC"/>
</dbReference>
<dbReference type="NCBIfam" id="TIGR00229">
    <property type="entry name" value="sensory_box"/>
    <property type="match status" value="1"/>
</dbReference>
<dbReference type="CDD" id="cd01949">
    <property type="entry name" value="GGDEF"/>
    <property type="match status" value="1"/>
</dbReference>
<name>V5WJY3_9SPIO</name>
<dbReference type="Pfam" id="PF08447">
    <property type="entry name" value="PAS_3"/>
    <property type="match status" value="1"/>
</dbReference>
<comment type="catalytic activity">
    <reaction evidence="2">
        <text>2 GTP = 3',3'-c-di-GMP + 2 diphosphate</text>
        <dbReference type="Rhea" id="RHEA:24898"/>
        <dbReference type="ChEBI" id="CHEBI:33019"/>
        <dbReference type="ChEBI" id="CHEBI:37565"/>
        <dbReference type="ChEBI" id="CHEBI:58805"/>
        <dbReference type="EC" id="2.7.7.65"/>
    </reaction>
</comment>
<dbReference type="InterPro" id="IPR029016">
    <property type="entry name" value="GAF-like_dom_sf"/>
</dbReference>
<dbReference type="SUPFAM" id="SSF55781">
    <property type="entry name" value="GAF domain-like"/>
    <property type="match status" value="1"/>
</dbReference>
<dbReference type="InterPro" id="IPR000014">
    <property type="entry name" value="PAS"/>
</dbReference>
<dbReference type="SMART" id="SM00267">
    <property type="entry name" value="GGDEF"/>
    <property type="match status" value="1"/>
</dbReference>
<dbReference type="Gene3D" id="3.30.70.270">
    <property type="match status" value="1"/>
</dbReference>
<evidence type="ECO:0000313" key="6">
    <source>
        <dbReference type="Proteomes" id="UP000018680"/>
    </source>
</evidence>
<dbReference type="Pfam" id="PF00990">
    <property type="entry name" value="GGDEF"/>
    <property type="match status" value="1"/>
</dbReference>
<dbReference type="PROSITE" id="PS50887">
    <property type="entry name" value="GGDEF"/>
    <property type="match status" value="1"/>
</dbReference>
<dbReference type="InterPro" id="IPR029787">
    <property type="entry name" value="Nucleotide_cyclase"/>
</dbReference>
<evidence type="ECO:0000259" key="4">
    <source>
        <dbReference type="PROSITE" id="PS50887"/>
    </source>
</evidence>
<gene>
    <name evidence="5" type="ORF">L21SP2_2691</name>
</gene>
<dbReference type="Proteomes" id="UP000018680">
    <property type="component" value="Chromosome"/>
</dbReference>
<dbReference type="Gene3D" id="3.30.450.40">
    <property type="match status" value="1"/>
</dbReference>